<evidence type="ECO:0000313" key="1">
    <source>
        <dbReference type="EMBL" id="KAK1392063.1"/>
    </source>
</evidence>
<dbReference type="Proteomes" id="UP001237642">
    <property type="component" value="Unassembled WGS sequence"/>
</dbReference>
<proteinExistence type="predicted"/>
<name>A0AAD8IVP6_9APIA</name>
<organism evidence="1 2">
    <name type="scientific">Heracleum sosnowskyi</name>
    <dbReference type="NCBI Taxonomy" id="360622"/>
    <lineage>
        <taxon>Eukaryota</taxon>
        <taxon>Viridiplantae</taxon>
        <taxon>Streptophyta</taxon>
        <taxon>Embryophyta</taxon>
        <taxon>Tracheophyta</taxon>
        <taxon>Spermatophyta</taxon>
        <taxon>Magnoliopsida</taxon>
        <taxon>eudicotyledons</taxon>
        <taxon>Gunneridae</taxon>
        <taxon>Pentapetalae</taxon>
        <taxon>asterids</taxon>
        <taxon>campanulids</taxon>
        <taxon>Apiales</taxon>
        <taxon>Apiaceae</taxon>
        <taxon>Apioideae</taxon>
        <taxon>apioid superclade</taxon>
        <taxon>Tordylieae</taxon>
        <taxon>Tordyliinae</taxon>
        <taxon>Heracleum</taxon>
    </lineage>
</organism>
<protein>
    <submittedName>
        <fullName evidence="1">Uncharacterized protein</fullName>
    </submittedName>
</protein>
<keyword evidence="2" id="KW-1185">Reference proteome</keyword>
<reference evidence="1" key="1">
    <citation type="submission" date="2023-02" db="EMBL/GenBank/DDBJ databases">
        <title>Genome of toxic invasive species Heracleum sosnowskyi carries increased number of genes despite the absence of recent whole-genome duplications.</title>
        <authorList>
            <person name="Schelkunov M."/>
            <person name="Shtratnikova V."/>
            <person name="Makarenko M."/>
            <person name="Klepikova A."/>
            <person name="Omelchenko D."/>
            <person name="Novikova G."/>
            <person name="Obukhova E."/>
            <person name="Bogdanov V."/>
            <person name="Penin A."/>
            <person name="Logacheva M."/>
        </authorList>
    </citation>
    <scope>NUCLEOTIDE SEQUENCE</scope>
    <source>
        <strain evidence="1">Hsosn_3</strain>
        <tissue evidence="1">Leaf</tissue>
    </source>
</reference>
<gene>
    <name evidence="1" type="ORF">POM88_011119</name>
</gene>
<sequence>MDPRIEKHMRRLRDEFTEDIEYEASKRQSNYFGDESVEKLVRSTDDLEVLTTLYTVDEDSNFQQVFLKKPTRERHMRSVCVVFPASMTFRSIFDVFKEAGLKVTKYWLPKNELKRTFSVQFGSSSLKV</sequence>
<comment type="caution">
    <text evidence="1">The sequence shown here is derived from an EMBL/GenBank/DDBJ whole genome shotgun (WGS) entry which is preliminary data.</text>
</comment>
<dbReference type="AlphaFoldDB" id="A0AAD8IVP6"/>
<dbReference type="EMBL" id="JAUIZM010000003">
    <property type="protein sequence ID" value="KAK1392063.1"/>
    <property type="molecule type" value="Genomic_DNA"/>
</dbReference>
<accession>A0AAD8IVP6</accession>
<reference evidence="1" key="2">
    <citation type="submission" date="2023-05" db="EMBL/GenBank/DDBJ databases">
        <authorList>
            <person name="Schelkunov M.I."/>
        </authorList>
    </citation>
    <scope>NUCLEOTIDE SEQUENCE</scope>
    <source>
        <strain evidence="1">Hsosn_3</strain>
        <tissue evidence="1">Leaf</tissue>
    </source>
</reference>
<evidence type="ECO:0000313" key="2">
    <source>
        <dbReference type="Proteomes" id="UP001237642"/>
    </source>
</evidence>